<proteinExistence type="predicted"/>
<name>A0A6B9LHS5_9CAUD</name>
<dbReference type="GeneID" id="60320946"/>
<gene>
    <name evidence="2" type="primary">82</name>
    <name evidence="2" type="ORF">PBI_BIRDSNEST_82</name>
</gene>
<evidence type="ECO:0000256" key="1">
    <source>
        <dbReference type="SAM" id="MobiDB-lite"/>
    </source>
</evidence>
<feature type="region of interest" description="Disordered" evidence="1">
    <location>
        <begin position="75"/>
        <end position="104"/>
    </location>
</feature>
<dbReference type="Proteomes" id="UP000463946">
    <property type="component" value="Segment"/>
</dbReference>
<accession>A0A6B9LHS5</accession>
<feature type="compositionally biased region" description="Basic and acidic residues" evidence="1">
    <location>
        <begin position="86"/>
        <end position="96"/>
    </location>
</feature>
<dbReference type="KEGG" id="vg:60320946"/>
<dbReference type="EMBL" id="MN813686">
    <property type="protein sequence ID" value="QHB37384.1"/>
    <property type="molecule type" value="Genomic_DNA"/>
</dbReference>
<dbReference type="RefSeq" id="YP_009949541.1">
    <property type="nucleotide sequence ID" value="NC_051581.1"/>
</dbReference>
<evidence type="ECO:0000313" key="3">
    <source>
        <dbReference type="Proteomes" id="UP000463946"/>
    </source>
</evidence>
<evidence type="ECO:0000313" key="2">
    <source>
        <dbReference type="EMBL" id="QHB37384.1"/>
    </source>
</evidence>
<reference evidence="2 3" key="1">
    <citation type="submission" date="2019-12" db="EMBL/GenBank/DDBJ databases">
        <authorList>
            <person name="Lauer M.J."/>
            <person name="Curtus N.L."/>
            <person name="Garlena R.A."/>
            <person name="Russell D.A."/>
            <person name="Pope W.H."/>
            <person name="Jacobs-Sera D."/>
            <person name="Hatfull G.F."/>
        </authorList>
    </citation>
    <scope>NUCLEOTIDE SEQUENCE [LARGE SCALE GENOMIC DNA]</scope>
</reference>
<protein>
    <submittedName>
        <fullName evidence="2">Uncharacterized protein</fullName>
    </submittedName>
</protein>
<organism evidence="2 3">
    <name type="scientific">Mycobacterium phage BirdsNest</name>
    <dbReference type="NCBI Taxonomy" id="2686231"/>
    <lineage>
        <taxon>Viruses</taxon>
        <taxon>Duplodnaviria</taxon>
        <taxon>Heunggongvirae</taxon>
        <taxon>Uroviricota</taxon>
        <taxon>Caudoviricetes</taxon>
        <taxon>Bclasvirinae</taxon>
        <taxon>Birdsnestvirus</taxon>
        <taxon>Birdsnestvirus birdsnest</taxon>
    </lineage>
</organism>
<sequence length="147" mass="15837">MGEVVDIRSGEVIEGEVVEPDALDRLDAAEPPLIPAGEFIEQRVRLTRQEFAAVAAGEYPAGRTPEHGGPVIIDKRGSRNPSAAAHKAEQQAREQQRQAQAHWTQQAAGTMFWEAQRVAVADPDLGEAILAKRAELVAGAKKKGILV</sequence>
<keyword evidence="3" id="KW-1185">Reference proteome</keyword>